<dbReference type="Gene3D" id="2.60.120.200">
    <property type="match status" value="1"/>
</dbReference>
<dbReference type="EMBL" id="JAAQHG020000003">
    <property type="protein sequence ID" value="KAL1590238.1"/>
    <property type="molecule type" value="Genomic_DNA"/>
</dbReference>
<dbReference type="Pfam" id="PF00722">
    <property type="entry name" value="Glyco_hydro_16"/>
    <property type="match status" value="1"/>
</dbReference>
<evidence type="ECO:0000313" key="3">
    <source>
        <dbReference type="EMBL" id="KAL1590238.1"/>
    </source>
</evidence>
<reference evidence="3 4" key="1">
    <citation type="journal article" date="2020" name="Microbiol. Resour. Announc.">
        <title>Draft Genome Sequence of a Cladosporium Species Isolated from the Mesophotic Ascidian Didemnum maculosum.</title>
        <authorList>
            <person name="Gioti A."/>
            <person name="Siaperas R."/>
            <person name="Nikolaivits E."/>
            <person name="Le Goff G."/>
            <person name="Ouazzani J."/>
            <person name="Kotoulas G."/>
            <person name="Topakas E."/>
        </authorList>
    </citation>
    <scope>NUCLEOTIDE SEQUENCE [LARGE SCALE GENOMIC DNA]</scope>
    <source>
        <strain evidence="3 4">TM138-S3</strain>
    </source>
</reference>
<dbReference type="SUPFAM" id="SSF49899">
    <property type="entry name" value="Concanavalin A-like lectins/glucanases"/>
    <property type="match status" value="1"/>
</dbReference>
<feature type="region of interest" description="Disordered" evidence="1">
    <location>
        <begin position="176"/>
        <end position="199"/>
    </location>
</feature>
<feature type="domain" description="GH16" evidence="2">
    <location>
        <begin position="1"/>
        <end position="155"/>
    </location>
</feature>
<sequence>MIPIAELISPRQDILYGSFRAAIRFSGENGTRGVFSWHLNETQSIAIDFPSQNKSQLHLNVHSPRANPNETDTTNSSSVYTSIFDFPGEFHEYRFDWLPDRADFYVDGDWLWTAPTADLPTSQGALRLGHASAEPPLRDAVMTVGYVKAYFNTTSRDEPKAGCRNLAANDSVCAVPDQTRPPNPNGRKTHFFSTTPPEEREEVESVIGVGHYPNHGPHSDAVKAGMCHWEAAAWVLGLGVVVFAAR</sequence>
<dbReference type="RefSeq" id="XP_069233343.1">
    <property type="nucleotide sequence ID" value="XM_069369955.1"/>
</dbReference>
<organism evidence="3 4">
    <name type="scientific">Cladosporium halotolerans</name>
    <dbReference type="NCBI Taxonomy" id="1052096"/>
    <lineage>
        <taxon>Eukaryota</taxon>
        <taxon>Fungi</taxon>
        <taxon>Dikarya</taxon>
        <taxon>Ascomycota</taxon>
        <taxon>Pezizomycotina</taxon>
        <taxon>Dothideomycetes</taxon>
        <taxon>Dothideomycetidae</taxon>
        <taxon>Cladosporiales</taxon>
        <taxon>Cladosporiaceae</taxon>
        <taxon>Cladosporium</taxon>
    </lineage>
</organism>
<evidence type="ECO:0000313" key="4">
    <source>
        <dbReference type="Proteomes" id="UP000803884"/>
    </source>
</evidence>
<protein>
    <recommendedName>
        <fullName evidence="2">GH16 domain-containing protein</fullName>
    </recommendedName>
</protein>
<name>A0AB34L3M5_9PEZI</name>
<dbReference type="InterPro" id="IPR013320">
    <property type="entry name" value="ConA-like_dom_sf"/>
</dbReference>
<dbReference type="AlphaFoldDB" id="A0AB34L3M5"/>
<proteinExistence type="predicted"/>
<evidence type="ECO:0000259" key="2">
    <source>
        <dbReference type="PROSITE" id="PS51762"/>
    </source>
</evidence>
<dbReference type="CDD" id="cd00413">
    <property type="entry name" value="Glyco_hydrolase_16"/>
    <property type="match status" value="1"/>
</dbReference>
<dbReference type="PROSITE" id="PS51762">
    <property type="entry name" value="GH16_2"/>
    <property type="match status" value="1"/>
</dbReference>
<accession>A0AB34L3M5</accession>
<dbReference type="GO" id="GO:0005975">
    <property type="term" value="P:carbohydrate metabolic process"/>
    <property type="evidence" value="ECO:0007669"/>
    <property type="project" value="InterPro"/>
</dbReference>
<dbReference type="PANTHER" id="PTHR38121">
    <property type="entry name" value="GH16 DOMAIN-CONTAINING PROTEIN"/>
    <property type="match status" value="1"/>
</dbReference>
<dbReference type="Proteomes" id="UP000803884">
    <property type="component" value="Unassembled WGS sequence"/>
</dbReference>
<dbReference type="PANTHER" id="PTHR38121:SF2">
    <property type="entry name" value="ACYLTRANSFERASE 3 DOMAIN-CONTAINING PROTEIN"/>
    <property type="match status" value="1"/>
</dbReference>
<dbReference type="InterPro" id="IPR000757">
    <property type="entry name" value="Beta-glucanase-like"/>
</dbReference>
<dbReference type="GeneID" id="96002793"/>
<gene>
    <name evidence="3" type="ORF">WHR41_01349</name>
</gene>
<dbReference type="GO" id="GO:0004553">
    <property type="term" value="F:hydrolase activity, hydrolyzing O-glycosyl compounds"/>
    <property type="evidence" value="ECO:0007669"/>
    <property type="project" value="InterPro"/>
</dbReference>
<evidence type="ECO:0000256" key="1">
    <source>
        <dbReference type="SAM" id="MobiDB-lite"/>
    </source>
</evidence>
<comment type="caution">
    <text evidence="3">The sequence shown here is derived from an EMBL/GenBank/DDBJ whole genome shotgun (WGS) entry which is preliminary data.</text>
</comment>
<keyword evidence="4" id="KW-1185">Reference proteome</keyword>